<feature type="region of interest" description="Disordered" evidence="1">
    <location>
        <begin position="81"/>
        <end position="104"/>
    </location>
</feature>
<dbReference type="AlphaFoldDB" id="A0A183NEG1"/>
<feature type="region of interest" description="Disordered" evidence="1">
    <location>
        <begin position="193"/>
        <end position="227"/>
    </location>
</feature>
<gene>
    <name evidence="2" type="ORF">SMTD_LOCUS497</name>
</gene>
<feature type="compositionally biased region" description="Basic and acidic residues" evidence="1">
    <location>
        <begin position="93"/>
        <end position="103"/>
    </location>
</feature>
<proteinExistence type="predicted"/>
<organism evidence="2 3">
    <name type="scientific">Schistosoma mattheei</name>
    <dbReference type="NCBI Taxonomy" id="31246"/>
    <lineage>
        <taxon>Eukaryota</taxon>
        <taxon>Metazoa</taxon>
        <taxon>Spiralia</taxon>
        <taxon>Lophotrochozoa</taxon>
        <taxon>Platyhelminthes</taxon>
        <taxon>Trematoda</taxon>
        <taxon>Digenea</taxon>
        <taxon>Strigeidida</taxon>
        <taxon>Schistosomatoidea</taxon>
        <taxon>Schistosomatidae</taxon>
        <taxon>Schistosoma</taxon>
    </lineage>
</organism>
<dbReference type="STRING" id="31246.A0A183NEG1"/>
<dbReference type="Gene3D" id="3.30.40.10">
    <property type="entry name" value="Zinc/RING finger domain, C3HC4 (zinc finger)"/>
    <property type="match status" value="1"/>
</dbReference>
<keyword evidence="3" id="KW-1185">Reference proteome</keyword>
<sequence>MKNSFKRPGCRFAVTSGMQCDNCKGWFHEACTYLTETAYNRLSWSDHKWVCVSCSTDSVVLLSNIIVLLTGLQNKLSANLEKDSHKTGRQTRARNENGNRDVGRSIIDGTRISTSDDMLKLSTIITSKLIDSLSKLGSASSGALNAIAVPKNSVGNWTHVNRAKKNQASPSKMNIPSVLRKPTGDLIARSTHKNVRSVTNDPRIQKRALTSKQQGSEPGRTGKPGKTITVRDDSLVIMNLMDNPDLPLSLQDKNDRMLWRELNKKLKLPRMELLKVRRLTRGKESKIIVQGVPENTDPIQGNSDIREWKFIKQSLGLKNVLTQHVTRLAKNGGDSRPRLMRTTFPSSHMAATTLRALRANRRRLPTGIYMHLLKAT</sequence>
<feature type="compositionally biased region" description="Polar residues" evidence="1">
    <location>
        <begin position="196"/>
        <end position="216"/>
    </location>
</feature>
<evidence type="ECO:0000256" key="1">
    <source>
        <dbReference type="SAM" id="MobiDB-lite"/>
    </source>
</evidence>
<name>A0A183NEG1_9TREM</name>
<reference evidence="2 3" key="1">
    <citation type="submission" date="2018-11" db="EMBL/GenBank/DDBJ databases">
        <authorList>
            <consortium name="Pathogen Informatics"/>
        </authorList>
    </citation>
    <scope>NUCLEOTIDE SEQUENCE [LARGE SCALE GENOMIC DNA]</scope>
    <source>
        <strain>Denwood</strain>
        <strain evidence="3">Zambia</strain>
    </source>
</reference>
<dbReference type="EMBL" id="UZAL01000440">
    <property type="protein sequence ID" value="VDO70755.1"/>
    <property type="molecule type" value="Genomic_DNA"/>
</dbReference>
<evidence type="ECO:0000313" key="2">
    <source>
        <dbReference type="EMBL" id="VDO70755.1"/>
    </source>
</evidence>
<accession>A0A183NEG1</accession>
<dbReference type="InterPro" id="IPR013083">
    <property type="entry name" value="Znf_RING/FYVE/PHD"/>
</dbReference>
<dbReference type="InterPro" id="IPR011011">
    <property type="entry name" value="Znf_FYVE_PHD"/>
</dbReference>
<evidence type="ECO:0000313" key="3">
    <source>
        <dbReference type="Proteomes" id="UP000269396"/>
    </source>
</evidence>
<protein>
    <submittedName>
        <fullName evidence="2">Uncharacterized protein</fullName>
    </submittedName>
</protein>
<dbReference type="Proteomes" id="UP000269396">
    <property type="component" value="Unassembled WGS sequence"/>
</dbReference>
<dbReference type="SUPFAM" id="SSF57903">
    <property type="entry name" value="FYVE/PHD zinc finger"/>
    <property type="match status" value="1"/>
</dbReference>